<evidence type="ECO:0000313" key="2">
    <source>
        <dbReference type="Proteomes" id="UP000232323"/>
    </source>
</evidence>
<dbReference type="Proteomes" id="UP000232323">
    <property type="component" value="Unassembled WGS sequence"/>
</dbReference>
<proteinExistence type="predicted"/>
<dbReference type="AlphaFoldDB" id="A0A250X0U5"/>
<dbReference type="EMBL" id="BEGY01000019">
    <property type="protein sequence ID" value="GAX76697.1"/>
    <property type="molecule type" value="Genomic_DNA"/>
</dbReference>
<accession>A0A250X0U5</accession>
<organism evidence="1 2">
    <name type="scientific">Chlamydomonas eustigma</name>
    <dbReference type="NCBI Taxonomy" id="1157962"/>
    <lineage>
        <taxon>Eukaryota</taxon>
        <taxon>Viridiplantae</taxon>
        <taxon>Chlorophyta</taxon>
        <taxon>core chlorophytes</taxon>
        <taxon>Chlorophyceae</taxon>
        <taxon>CS clade</taxon>
        <taxon>Chlamydomonadales</taxon>
        <taxon>Chlamydomonadaceae</taxon>
        <taxon>Chlamydomonas</taxon>
    </lineage>
</organism>
<comment type="caution">
    <text evidence="1">The sequence shown here is derived from an EMBL/GenBank/DDBJ whole genome shotgun (WGS) entry which is preliminary data.</text>
</comment>
<keyword evidence="2" id="KW-1185">Reference proteome</keyword>
<sequence>MANSTLFRSSIVMTVAHAFSILLSRGNNPVLIWVYGVGCLTSLLNHGFHKQNFGHLELLRTVDRLWMVLGTLVDVHTITHLHTFQERAACVCAVTIYAAFFALAKVLVSSGGKESMSSNLPHLATHLCATCLHVWLLIA</sequence>
<evidence type="ECO:0000313" key="1">
    <source>
        <dbReference type="EMBL" id="GAX76697.1"/>
    </source>
</evidence>
<gene>
    <name evidence="1" type="ORF">CEUSTIGMA_g4143.t1</name>
</gene>
<protein>
    <submittedName>
        <fullName evidence="1">Uncharacterized protein</fullName>
    </submittedName>
</protein>
<reference evidence="1 2" key="1">
    <citation type="submission" date="2017-08" db="EMBL/GenBank/DDBJ databases">
        <title>Acidophilic green algal genome provides insights into adaptation to an acidic environment.</title>
        <authorList>
            <person name="Hirooka S."/>
            <person name="Hirose Y."/>
            <person name="Kanesaki Y."/>
            <person name="Higuchi S."/>
            <person name="Fujiwara T."/>
            <person name="Onuma R."/>
            <person name="Era A."/>
            <person name="Ohbayashi R."/>
            <person name="Uzuka A."/>
            <person name="Nozaki H."/>
            <person name="Yoshikawa H."/>
            <person name="Miyagishima S.Y."/>
        </authorList>
    </citation>
    <scope>NUCLEOTIDE SEQUENCE [LARGE SCALE GENOMIC DNA]</scope>
    <source>
        <strain evidence="1 2">NIES-2499</strain>
    </source>
</reference>
<name>A0A250X0U5_9CHLO</name>